<organism evidence="2 3">
    <name type="scientific">Cocos nucifera</name>
    <name type="common">Coconut palm</name>
    <dbReference type="NCBI Taxonomy" id="13894"/>
    <lineage>
        <taxon>Eukaryota</taxon>
        <taxon>Viridiplantae</taxon>
        <taxon>Streptophyta</taxon>
        <taxon>Embryophyta</taxon>
        <taxon>Tracheophyta</taxon>
        <taxon>Spermatophyta</taxon>
        <taxon>Magnoliopsida</taxon>
        <taxon>Liliopsida</taxon>
        <taxon>Arecaceae</taxon>
        <taxon>Arecoideae</taxon>
        <taxon>Cocoseae</taxon>
        <taxon>Attaleinae</taxon>
        <taxon>Cocos</taxon>
    </lineage>
</organism>
<evidence type="ECO:0000313" key="3">
    <source>
        <dbReference type="Proteomes" id="UP000797356"/>
    </source>
</evidence>
<keyword evidence="1" id="KW-0732">Signal</keyword>
<dbReference type="Proteomes" id="UP000797356">
    <property type="component" value="Chromosome 6"/>
</dbReference>
<dbReference type="AlphaFoldDB" id="A0A8K0IB23"/>
<name>A0A8K0IB23_COCNU</name>
<protein>
    <submittedName>
        <fullName evidence="2">Uncharacterized protein</fullName>
    </submittedName>
</protein>
<evidence type="ECO:0000313" key="2">
    <source>
        <dbReference type="EMBL" id="KAG1346949.1"/>
    </source>
</evidence>
<evidence type="ECO:0000256" key="1">
    <source>
        <dbReference type="SAM" id="SignalP"/>
    </source>
</evidence>
<reference evidence="2" key="1">
    <citation type="journal article" date="2017" name="Gigascience">
        <title>The genome draft of coconut (Cocos nucifera).</title>
        <authorList>
            <person name="Xiao Y."/>
            <person name="Xu P."/>
            <person name="Fan H."/>
            <person name="Baudouin L."/>
            <person name="Xia W."/>
            <person name="Bocs S."/>
            <person name="Xu J."/>
            <person name="Li Q."/>
            <person name="Guo A."/>
            <person name="Zhou L."/>
            <person name="Li J."/>
            <person name="Wu Y."/>
            <person name="Ma Z."/>
            <person name="Armero A."/>
            <person name="Issali A.E."/>
            <person name="Liu N."/>
            <person name="Peng M."/>
            <person name="Yang Y."/>
        </authorList>
    </citation>
    <scope>NUCLEOTIDE SEQUENCE</scope>
    <source>
        <tissue evidence="2">Spear leaf of Hainan Tall coconut</tissue>
    </source>
</reference>
<gene>
    <name evidence="2" type="ORF">COCNU_06G007780</name>
</gene>
<dbReference type="EMBL" id="CM017877">
    <property type="protein sequence ID" value="KAG1346949.1"/>
    <property type="molecule type" value="Genomic_DNA"/>
</dbReference>
<feature type="chain" id="PRO_5035481749" evidence="1">
    <location>
        <begin position="30"/>
        <end position="75"/>
    </location>
</feature>
<keyword evidence="3" id="KW-1185">Reference proteome</keyword>
<feature type="signal peptide" evidence="1">
    <location>
        <begin position="1"/>
        <end position="29"/>
    </location>
</feature>
<proteinExistence type="predicted"/>
<sequence>MEHSTPKTLLSLSLVALLFSALIVSPSHSREIPSWNHPRRGGDVAGSWQGHGRMARAAAFLPPSPAANSRLPGHG</sequence>
<comment type="caution">
    <text evidence="2">The sequence shown here is derived from an EMBL/GenBank/DDBJ whole genome shotgun (WGS) entry which is preliminary data.</text>
</comment>
<reference evidence="2" key="2">
    <citation type="submission" date="2019-07" db="EMBL/GenBank/DDBJ databases">
        <authorList>
            <person name="Yang Y."/>
            <person name="Bocs S."/>
            <person name="Baudouin L."/>
        </authorList>
    </citation>
    <scope>NUCLEOTIDE SEQUENCE</scope>
    <source>
        <tissue evidence="2">Spear leaf of Hainan Tall coconut</tissue>
    </source>
</reference>
<accession>A0A8K0IB23</accession>